<keyword evidence="8" id="KW-0862">Zinc</keyword>
<feature type="compositionally biased region" description="Acidic residues" evidence="11">
    <location>
        <begin position="227"/>
        <end position="236"/>
    </location>
</feature>
<evidence type="ECO:0000259" key="13">
    <source>
        <dbReference type="Pfam" id="PF15805"/>
    </source>
</evidence>
<dbReference type="STRING" id="48698.ENSPFOP00000001738"/>
<evidence type="ECO:0000256" key="1">
    <source>
        <dbReference type="ARBA" id="ARBA00004324"/>
    </source>
</evidence>
<name>A0A087X7I5_POEFO</name>
<evidence type="ECO:0000256" key="11">
    <source>
        <dbReference type="SAM" id="MobiDB-lite"/>
    </source>
</evidence>
<dbReference type="GO" id="GO:0006397">
    <property type="term" value="P:mRNA processing"/>
    <property type="evidence" value="ECO:0007669"/>
    <property type="project" value="UniProtKB-KW"/>
</dbReference>
<evidence type="ECO:0000256" key="6">
    <source>
        <dbReference type="ARBA" id="ARBA00022728"/>
    </source>
</evidence>
<keyword evidence="15" id="KW-1185">Reference proteome</keyword>
<keyword evidence="5" id="KW-0479">Metal-binding</keyword>
<evidence type="ECO:0000256" key="3">
    <source>
        <dbReference type="ARBA" id="ARBA00020620"/>
    </source>
</evidence>
<keyword evidence="4" id="KW-0507">mRNA processing</keyword>
<organism evidence="14 15">
    <name type="scientific">Poecilia formosa</name>
    <name type="common">Amazon molly</name>
    <name type="synonym">Limia formosa</name>
    <dbReference type="NCBI Taxonomy" id="48698"/>
    <lineage>
        <taxon>Eukaryota</taxon>
        <taxon>Metazoa</taxon>
        <taxon>Chordata</taxon>
        <taxon>Craniata</taxon>
        <taxon>Vertebrata</taxon>
        <taxon>Euteleostomi</taxon>
        <taxon>Actinopterygii</taxon>
        <taxon>Neopterygii</taxon>
        <taxon>Teleostei</taxon>
        <taxon>Neoteleostei</taxon>
        <taxon>Acanthomorphata</taxon>
        <taxon>Ovalentaria</taxon>
        <taxon>Atherinomorphae</taxon>
        <taxon>Cyprinodontiformes</taxon>
        <taxon>Poeciliidae</taxon>
        <taxon>Poeciliinae</taxon>
        <taxon>Poecilia</taxon>
    </lineage>
</organism>
<evidence type="ECO:0000256" key="10">
    <source>
        <dbReference type="ARBA" id="ARBA00023242"/>
    </source>
</evidence>
<reference evidence="15" key="1">
    <citation type="submission" date="2013-10" db="EMBL/GenBank/DDBJ databases">
        <authorList>
            <person name="Schartl M."/>
            <person name="Warren W."/>
        </authorList>
    </citation>
    <scope>NUCLEOTIDE SEQUENCE [LARGE SCALE GENOMIC DNA]</scope>
    <source>
        <strain evidence="15">female</strain>
    </source>
</reference>
<dbReference type="AlphaFoldDB" id="A0A087X7I5"/>
<evidence type="ECO:0000256" key="7">
    <source>
        <dbReference type="ARBA" id="ARBA00022771"/>
    </source>
</evidence>
<evidence type="ECO:0000256" key="4">
    <source>
        <dbReference type="ARBA" id="ARBA00022664"/>
    </source>
</evidence>
<dbReference type="GO" id="GO:0005681">
    <property type="term" value="C:spliceosomal complex"/>
    <property type="evidence" value="ECO:0007669"/>
    <property type="project" value="UniProtKB-KW"/>
</dbReference>
<dbReference type="OMA" id="NGKYACT"/>
<evidence type="ECO:0000313" key="15">
    <source>
        <dbReference type="Proteomes" id="UP000028760"/>
    </source>
</evidence>
<feature type="domain" description="Sodium channel modifier 1 zinc-finger" evidence="12">
    <location>
        <begin position="42"/>
        <end position="67"/>
    </location>
</feature>
<dbReference type="PANTHER" id="PTHR32297:SF1">
    <property type="entry name" value="SODIUM CHANNEL MODIFIER 1"/>
    <property type="match status" value="1"/>
</dbReference>
<dbReference type="GeneID" id="103129189"/>
<dbReference type="Ensembl" id="ENSPFOT00000001741.2">
    <property type="protein sequence ID" value="ENSPFOP00000001738.2"/>
    <property type="gene ID" value="ENSPFOG00000001801.2"/>
</dbReference>
<sequence length="245" mass="27733">MATTVAPRTYSRNIWKRRVADLLSNFIPEDEAALMKNGRYTCLVCSYRPVFDTVDMLTVHRQGKKHLEGLKAFYGKKAKLKNEISKRQHENYIQSEERQQEPSSSAPLLVQTQKLTHHALLKTVPYNSCHRKTSTKPERRSMSTGSGPSGNLHSKSPSASCKTEVSELSASNHHDSIAVKTEDQAALTQVAEPLTAQRRREMEHYLKLKSDGWVQDRNGQWVKDENVEFDSDEEEPAPLVPLSTS</sequence>
<evidence type="ECO:0000259" key="12">
    <source>
        <dbReference type="Pfam" id="PF15803"/>
    </source>
</evidence>
<keyword evidence="7" id="KW-0863">Zinc-finger</keyword>
<dbReference type="GO" id="GO:0016607">
    <property type="term" value="C:nuclear speck"/>
    <property type="evidence" value="ECO:0007669"/>
    <property type="project" value="UniProtKB-SubCell"/>
</dbReference>
<dbReference type="InterPro" id="IPR033570">
    <property type="entry name" value="SCNM1"/>
</dbReference>
<dbReference type="Pfam" id="PF15803">
    <property type="entry name" value="zf-SCNM1"/>
    <property type="match status" value="1"/>
</dbReference>
<accession>A0A087X7I5</accession>
<reference evidence="14" key="2">
    <citation type="submission" date="2025-08" db="UniProtKB">
        <authorList>
            <consortium name="Ensembl"/>
        </authorList>
    </citation>
    <scope>IDENTIFICATION</scope>
</reference>
<evidence type="ECO:0000256" key="8">
    <source>
        <dbReference type="ARBA" id="ARBA00022833"/>
    </source>
</evidence>
<evidence type="ECO:0000256" key="2">
    <source>
        <dbReference type="ARBA" id="ARBA00004642"/>
    </source>
</evidence>
<dbReference type="PANTHER" id="PTHR32297">
    <property type="entry name" value="SODIUM CHANNEL MODIFIER 1"/>
    <property type="match status" value="1"/>
</dbReference>
<dbReference type="RefSeq" id="XP_007540237.1">
    <property type="nucleotide sequence ID" value="XM_007540175.2"/>
</dbReference>
<evidence type="ECO:0000256" key="9">
    <source>
        <dbReference type="ARBA" id="ARBA00023187"/>
    </source>
</evidence>
<proteinExistence type="predicted"/>
<keyword evidence="6" id="KW-0747">Spliceosome</keyword>
<feature type="region of interest" description="Disordered" evidence="11">
    <location>
        <begin position="126"/>
        <end position="172"/>
    </location>
</feature>
<dbReference type="EMBL" id="AYCK01020412">
    <property type="status" value="NOT_ANNOTATED_CDS"/>
    <property type="molecule type" value="Genomic_DNA"/>
</dbReference>
<comment type="subcellular location">
    <subcellularLocation>
        <location evidence="1">Nucleus speckle</location>
    </subcellularLocation>
    <subcellularLocation>
        <location evidence="2">Nucleus</location>
        <location evidence="2">Nucleoplasm</location>
    </subcellularLocation>
</comment>
<dbReference type="Proteomes" id="UP000028760">
    <property type="component" value="Unassembled WGS sequence"/>
</dbReference>
<dbReference type="Pfam" id="PF15805">
    <property type="entry name" value="SCNM1_acidic"/>
    <property type="match status" value="1"/>
</dbReference>
<keyword evidence="10" id="KW-0539">Nucleus</keyword>
<keyword evidence="9" id="KW-0508">mRNA splicing</keyword>
<dbReference type="InterPro" id="IPR031622">
    <property type="entry name" value="Znf-SCNM1"/>
</dbReference>
<evidence type="ECO:0000313" key="14">
    <source>
        <dbReference type="Ensembl" id="ENSPFOP00000001738.2"/>
    </source>
</evidence>
<feature type="domain" description="Sodium channel modifier 1 acidic C-terminal" evidence="13">
    <location>
        <begin position="195"/>
        <end position="241"/>
    </location>
</feature>
<dbReference type="GeneTree" id="ENSGT00390000010811"/>
<dbReference type="eggNOG" id="ENOG502QWNV">
    <property type="taxonomic scope" value="Eukaryota"/>
</dbReference>
<feature type="region of interest" description="Disordered" evidence="11">
    <location>
        <begin position="216"/>
        <end position="245"/>
    </location>
</feature>
<evidence type="ECO:0000256" key="5">
    <source>
        <dbReference type="ARBA" id="ARBA00022723"/>
    </source>
</evidence>
<dbReference type="GO" id="GO:0008380">
    <property type="term" value="P:RNA splicing"/>
    <property type="evidence" value="ECO:0007669"/>
    <property type="project" value="UniProtKB-KW"/>
</dbReference>
<dbReference type="InterPro" id="IPR031625">
    <property type="entry name" value="SCNM1_acidic"/>
</dbReference>
<feature type="compositionally biased region" description="Polar residues" evidence="11">
    <location>
        <begin position="142"/>
        <end position="171"/>
    </location>
</feature>
<dbReference type="CTD" id="79005"/>
<dbReference type="GO" id="GO:0008270">
    <property type="term" value="F:zinc ion binding"/>
    <property type="evidence" value="ECO:0007669"/>
    <property type="project" value="UniProtKB-KW"/>
</dbReference>
<protein>
    <recommendedName>
        <fullName evidence="3">Sodium channel modifier 1</fullName>
    </recommendedName>
</protein>
<reference evidence="14" key="3">
    <citation type="submission" date="2025-09" db="UniProtKB">
        <authorList>
            <consortium name="Ensembl"/>
        </authorList>
    </citation>
    <scope>IDENTIFICATION</scope>
</reference>